<dbReference type="EMBL" id="LAZR01067864">
    <property type="protein sequence ID" value="KKK50751.1"/>
    <property type="molecule type" value="Genomic_DNA"/>
</dbReference>
<organism evidence="1">
    <name type="scientific">marine sediment metagenome</name>
    <dbReference type="NCBI Taxonomy" id="412755"/>
    <lineage>
        <taxon>unclassified sequences</taxon>
        <taxon>metagenomes</taxon>
        <taxon>ecological metagenomes</taxon>
    </lineage>
</organism>
<proteinExistence type="predicted"/>
<accession>A0A0F8YRU9</accession>
<feature type="non-terminal residue" evidence="1">
    <location>
        <position position="1"/>
    </location>
</feature>
<gene>
    <name evidence="1" type="ORF">LCGC14_3121880</name>
</gene>
<comment type="caution">
    <text evidence="1">The sequence shown here is derived from an EMBL/GenBank/DDBJ whole genome shotgun (WGS) entry which is preliminary data.</text>
</comment>
<evidence type="ECO:0000313" key="1">
    <source>
        <dbReference type="EMBL" id="KKK50751.1"/>
    </source>
</evidence>
<protein>
    <submittedName>
        <fullName evidence="1">Uncharacterized protein</fullName>
    </submittedName>
</protein>
<name>A0A0F8YRU9_9ZZZZ</name>
<sequence>PIIPRKVDNPTNMHNFRFFTNAAIRRNINGLLRKSDDRIGSDLAKYSGVPFYQGIPVLYVQALNTADTDTYGTDPLFGINMDYLDVYVSKANNFVVSPPKPRDAQHNILSVYLDLSYTYHVRIGNV</sequence>
<dbReference type="AlphaFoldDB" id="A0A0F8YRU9"/>
<reference evidence="1" key="1">
    <citation type="journal article" date="2015" name="Nature">
        <title>Complex archaea that bridge the gap between prokaryotes and eukaryotes.</title>
        <authorList>
            <person name="Spang A."/>
            <person name="Saw J.H."/>
            <person name="Jorgensen S.L."/>
            <person name="Zaremba-Niedzwiedzka K."/>
            <person name="Martijn J."/>
            <person name="Lind A.E."/>
            <person name="van Eijk R."/>
            <person name="Schleper C."/>
            <person name="Guy L."/>
            <person name="Ettema T.J."/>
        </authorList>
    </citation>
    <scope>NUCLEOTIDE SEQUENCE</scope>
</reference>